<dbReference type="EC" id="2.7.10.2" evidence="4"/>
<keyword evidence="11" id="KW-0067">ATP-binding</keyword>
<evidence type="ECO:0000256" key="18">
    <source>
        <dbReference type="SAM" id="Phobius"/>
    </source>
</evidence>
<evidence type="ECO:0000259" key="20">
    <source>
        <dbReference type="Pfam" id="PF13614"/>
    </source>
</evidence>
<evidence type="ECO:0000256" key="11">
    <source>
        <dbReference type="ARBA" id="ARBA00022840"/>
    </source>
</evidence>
<dbReference type="InterPro" id="IPR005702">
    <property type="entry name" value="Wzc-like_C"/>
</dbReference>
<evidence type="ECO:0000256" key="1">
    <source>
        <dbReference type="ARBA" id="ARBA00004429"/>
    </source>
</evidence>
<evidence type="ECO:0000256" key="4">
    <source>
        <dbReference type="ARBA" id="ARBA00011903"/>
    </source>
</evidence>
<dbReference type="GO" id="GO:0005524">
    <property type="term" value="F:ATP binding"/>
    <property type="evidence" value="ECO:0007669"/>
    <property type="project" value="UniProtKB-KW"/>
</dbReference>
<keyword evidence="7" id="KW-0808">Transferase</keyword>
<evidence type="ECO:0000256" key="6">
    <source>
        <dbReference type="ARBA" id="ARBA00022519"/>
    </source>
</evidence>
<keyword evidence="13 18" id="KW-0472">Membrane</keyword>
<evidence type="ECO:0000256" key="3">
    <source>
        <dbReference type="ARBA" id="ARBA00008883"/>
    </source>
</evidence>
<feature type="transmembrane region" description="Helical" evidence="18">
    <location>
        <begin position="34"/>
        <end position="55"/>
    </location>
</feature>
<evidence type="ECO:0000256" key="7">
    <source>
        <dbReference type="ARBA" id="ARBA00022679"/>
    </source>
</evidence>
<comment type="similarity">
    <text evidence="3">Belongs to the etk/wzc family.</text>
</comment>
<dbReference type="Pfam" id="PF13807">
    <property type="entry name" value="GNVR"/>
    <property type="match status" value="1"/>
</dbReference>
<evidence type="ECO:0000256" key="17">
    <source>
        <dbReference type="SAM" id="MobiDB-lite"/>
    </source>
</evidence>
<protein>
    <recommendedName>
        <fullName evidence="4">non-specific protein-tyrosine kinase</fullName>
        <ecNumber evidence="4">2.7.10.2</ecNumber>
    </recommendedName>
</protein>
<evidence type="ECO:0000259" key="19">
    <source>
        <dbReference type="Pfam" id="PF02706"/>
    </source>
</evidence>
<dbReference type="InterPro" id="IPR050445">
    <property type="entry name" value="Bact_polysacc_biosynth/exp"/>
</dbReference>
<evidence type="ECO:0000256" key="2">
    <source>
        <dbReference type="ARBA" id="ARBA00007316"/>
    </source>
</evidence>
<evidence type="ECO:0000256" key="10">
    <source>
        <dbReference type="ARBA" id="ARBA00022777"/>
    </source>
</evidence>
<reference evidence="22" key="1">
    <citation type="submission" date="2018-05" db="EMBL/GenBank/DDBJ databases">
        <authorList>
            <person name="Lanie J.A."/>
            <person name="Ng W.-L."/>
            <person name="Kazmierczak K.M."/>
            <person name="Andrzejewski T.M."/>
            <person name="Davidsen T.M."/>
            <person name="Wayne K.J."/>
            <person name="Tettelin H."/>
            <person name="Glass J.I."/>
            <person name="Rusch D."/>
            <person name="Podicherti R."/>
            <person name="Tsui H.-C.T."/>
            <person name="Winkler M.E."/>
        </authorList>
    </citation>
    <scope>NUCLEOTIDE SEQUENCE</scope>
</reference>
<comment type="similarity">
    <text evidence="2">Belongs to the CpsD/CapB family.</text>
</comment>
<evidence type="ECO:0000256" key="16">
    <source>
        <dbReference type="SAM" id="Coils"/>
    </source>
</evidence>
<keyword evidence="8 18" id="KW-0812">Transmembrane</keyword>
<dbReference type="SUPFAM" id="SSF52540">
    <property type="entry name" value="P-loop containing nucleoside triphosphate hydrolases"/>
    <property type="match status" value="1"/>
</dbReference>
<feature type="domain" description="AAA" evidence="20">
    <location>
        <begin position="515"/>
        <end position="650"/>
    </location>
</feature>
<dbReference type="CDD" id="cd05387">
    <property type="entry name" value="BY-kinase"/>
    <property type="match status" value="1"/>
</dbReference>
<dbReference type="InterPro" id="IPR003856">
    <property type="entry name" value="LPS_length_determ_N"/>
</dbReference>
<dbReference type="InterPro" id="IPR027417">
    <property type="entry name" value="P-loop_NTPase"/>
</dbReference>
<comment type="catalytic activity">
    <reaction evidence="15">
        <text>L-tyrosyl-[protein] + ATP = O-phospho-L-tyrosyl-[protein] + ADP + H(+)</text>
        <dbReference type="Rhea" id="RHEA:10596"/>
        <dbReference type="Rhea" id="RHEA-COMP:10136"/>
        <dbReference type="Rhea" id="RHEA-COMP:20101"/>
        <dbReference type="ChEBI" id="CHEBI:15378"/>
        <dbReference type="ChEBI" id="CHEBI:30616"/>
        <dbReference type="ChEBI" id="CHEBI:46858"/>
        <dbReference type="ChEBI" id="CHEBI:61978"/>
        <dbReference type="ChEBI" id="CHEBI:456216"/>
        <dbReference type="EC" id="2.7.10.2"/>
    </reaction>
</comment>
<evidence type="ECO:0000256" key="13">
    <source>
        <dbReference type="ARBA" id="ARBA00023136"/>
    </source>
</evidence>
<dbReference type="Gene3D" id="3.40.50.300">
    <property type="entry name" value="P-loop containing nucleotide triphosphate hydrolases"/>
    <property type="match status" value="1"/>
</dbReference>
<organism evidence="22">
    <name type="scientific">marine metagenome</name>
    <dbReference type="NCBI Taxonomy" id="408172"/>
    <lineage>
        <taxon>unclassified sequences</taxon>
        <taxon>metagenomes</taxon>
        <taxon>ecological metagenomes</taxon>
    </lineage>
</organism>
<dbReference type="PANTHER" id="PTHR32309">
    <property type="entry name" value="TYROSINE-PROTEIN KINASE"/>
    <property type="match status" value="1"/>
</dbReference>
<keyword evidence="5" id="KW-1003">Cell membrane</keyword>
<feature type="domain" description="Tyrosine-protein kinase G-rich" evidence="21">
    <location>
        <begin position="366"/>
        <end position="442"/>
    </location>
</feature>
<evidence type="ECO:0000256" key="15">
    <source>
        <dbReference type="ARBA" id="ARBA00051245"/>
    </source>
</evidence>
<keyword evidence="14" id="KW-0829">Tyrosine-protein kinase</keyword>
<accession>A0A381Y0U7</accession>
<keyword evidence="12 18" id="KW-1133">Transmembrane helix</keyword>
<evidence type="ECO:0000256" key="5">
    <source>
        <dbReference type="ARBA" id="ARBA00022475"/>
    </source>
</evidence>
<dbReference type="InterPro" id="IPR032807">
    <property type="entry name" value="GNVR"/>
</dbReference>
<keyword evidence="6" id="KW-0997">Cell inner membrane</keyword>
<name>A0A381Y0U7_9ZZZZ</name>
<gene>
    <name evidence="22" type="ORF">METZ01_LOCUS123580</name>
</gene>
<keyword evidence="10" id="KW-0418">Kinase</keyword>
<feature type="transmembrane region" description="Helical" evidence="18">
    <location>
        <begin position="423"/>
        <end position="443"/>
    </location>
</feature>
<sequence length="733" mass="81865">MDKIPSTEQSLPSTEQSSDKLHILDYWRIIRVRFVVILLVFLITAVTTTVVTFLLPPTYMSLSRISVEKETSDIAPLLGMQSGPTAFDPYFIQTEFEKIQSQKVLDKVVTKCNLTESLVLGKTLNEREARKILEKSIDVRQYRNTSIIELRAYDRKPTKAQEIAQALASEYQDHRSSLHKVAVQKGIDSLKSRMGEMNTEISDMQSNVDKFRTDLGISDAAGEESYSIIEPEIVRRYEVELIAAKGVHTTQSSLLDGLKAQSAEELRASILTAHPDAQLDALTREFHTGQQTLANQSIDLGDQHPRIKGLKKVVATLEEQIDNRIKGILAGLELRVNSSMAQVEQLKRDVEDAKKRESDMREKGREYFNAKRELANTTRIRDTILLRVMQEEVDLELGSKESSVEIIDEADLPIKAVRPNIPLNISLGVVVGLILGVGLAFFIEYLDTSVKTIDDVERALGAAVLGVIPQNVGSLLEEGDESPHAEAYRVLRTNILFAGRKSEKQTTFSVVSGGAGEGKTTTMFNLAVVFAQQGDRILIVDSDLRRPSMHRYLKVSNNIGLTNYLLGQVAIDEVIQTTELPSLHFIPSGKLPSSSMGILSSAKMKEFVAEMKSRYDYVFLDAPPIMGVSDASVLASMVDMCVLVVQYRKYPQLMTQRAKGMVTKVGGELVGVVLNNINISQDSYYYYYSGYYYDYYYKSREKEESADETQDGEKEAKLVANADIGGEDEKPKY</sequence>
<dbReference type="EMBL" id="UINC01017123">
    <property type="protein sequence ID" value="SVA70726.1"/>
    <property type="molecule type" value="Genomic_DNA"/>
</dbReference>
<dbReference type="NCBIfam" id="TIGR01007">
    <property type="entry name" value="eps_fam"/>
    <property type="match status" value="1"/>
</dbReference>
<keyword evidence="9" id="KW-0547">Nucleotide-binding</keyword>
<evidence type="ECO:0000256" key="8">
    <source>
        <dbReference type="ARBA" id="ARBA00022692"/>
    </source>
</evidence>
<feature type="domain" description="Polysaccharide chain length determinant N-terminal" evidence="19">
    <location>
        <begin position="22"/>
        <end position="111"/>
    </location>
</feature>
<dbReference type="Pfam" id="PF13614">
    <property type="entry name" value="AAA_31"/>
    <property type="match status" value="1"/>
</dbReference>
<feature type="region of interest" description="Disordered" evidence="17">
    <location>
        <begin position="703"/>
        <end position="733"/>
    </location>
</feature>
<comment type="subcellular location">
    <subcellularLocation>
        <location evidence="1">Cell inner membrane</location>
        <topology evidence="1">Multi-pass membrane protein</topology>
    </subcellularLocation>
</comment>
<evidence type="ECO:0000256" key="9">
    <source>
        <dbReference type="ARBA" id="ARBA00022741"/>
    </source>
</evidence>
<dbReference type="GO" id="GO:0005886">
    <property type="term" value="C:plasma membrane"/>
    <property type="evidence" value="ECO:0007669"/>
    <property type="project" value="UniProtKB-SubCell"/>
</dbReference>
<dbReference type="PANTHER" id="PTHR32309:SF13">
    <property type="entry name" value="FERRIC ENTEROBACTIN TRANSPORT PROTEIN FEPE"/>
    <property type="match status" value="1"/>
</dbReference>
<dbReference type="GO" id="GO:0004715">
    <property type="term" value="F:non-membrane spanning protein tyrosine kinase activity"/>
    <property type="evidence" value="ECO:0007669"/>
    <property type="project" value="UniProtKB-EC"/>
</dbReference>
<dbReference type="AlphaFoldDB" id="A0A381Y0U7"/>
<evidence type="ECO:0000256" key="12">
    <source>
        <dbReference type="ARBA" id="ARBA00022989"/>
    </source>
</evidence>
<dbReference type="InterPro" id="IPR025669">
    <property type="entry name" value="AAA_dom"/>
</dbReference>
<keyword evidence="16" id="KW-0175">Coiled coil</keyword>
<feature type="coiled-coil region" evidence="16">
    <location>
        <begin position="329"/>
        <end position="363"/>
    </location>
</feature>
<evidence type="ECO:0000256" key="14">
    <source>
        <dbReference type="ARBA" id="ARBA00023137"/>
    </source>
</evidence>
<dbReference type="Pfam" id="PF02706">
    <property type="entry name" value="Wzz"/>
    <property type="match status" value="1"/>
</dbReference>
<evidence type="ECO:0000313" key="22">
    <source>
        <dbReference type="EMBL" id="SVA70726.1"/>
    </source>
</evidence>
<evidence type="ECO:0000259" key="21">
    <source>
        <dbReference type="Pfam" id="PF13807"/>
    </source>
</evidence>
<proteinExistence type="inferred from homology"/>